<evidence type="ECO:0000259" key="2">
    <source>
        <dbReference type="Pfam" id="PF12624"/>
    </source>
</evidence>
<evidence type="ECO:0000256" key="1">
    <source>
        <dbReference type="ARBA" id="ARBA00022448"/>
    </source>
</evidence>
<proteinExistence type="predicted"/>
<dbReference type="Proteomes" id="UP000315295">
    <property type="component" value="Unassembled WGS sequence"/>
</dbReference>
<name>A0A540KMB7_MALBA</name>
<keyword evidence="4" id="KW-1185">Reference proteome</keyword>
<protein>
    <recommendedName>
        <fullName evidence="2">Chorein N-terminal domain-containing protein</fullName>
    </recommendedName>
</protein>
<reference evidence="3 4" key="1">
    <citation type="journal article" date="2019" name="G3 (Bethesda)">
        <title>Sequencing of a Wild Apple (Malus baccata) Genome Unravels the Differences Between Cultivated and Wild Apple Species Regarding Disease Resistance and Cold Tolerance.</title>
        <authorList>
            <person name="Chen X."/>
        </authorList>
    </citation>
    <scope>NUCLEOTIDE SEQUENCE [LARGE SCALE GENOMIC DNA]</scope>
    <source>
        <strain evidence="4">cv. Shandingzi</strain>
        <tissue evidence="3">Leaves</tissue>
    </source>
</reference>
<organism evidence="3 4">
    <name type="scientific">Malus baccata</name>
    <name type="common">Siberian crab apple</name>
    <name type="synonym">Pyrus baccata</name>
    <dbReference type="NCBI Taxonomy" id="106549"/>
    <lineage>
        <taxon>Eukaryota</taxon>
        <taxon>Viridiplantae</taxon>
        <taxon>Streptophyta</taxon>
        <taxon>Embryophyta</taxon>
        <taxon>Tracheophyta</taxon>
        <taxon>Spermatophyta</taxon>
        <taxon>Magnoliopsida</taxon>
        <taxon>eudicotyledons</taxon>
        <taxon>Gunneridae</taxon>
        <taxon>Pentapetalae</taxon>
        <taxon>rosids</taxon>
        <taxon>fabids</taxon>
        <taxon>Rosales</taxon>
        <taxon>Rosaceae</taxon>
        <taxon>Amygdaloideae</taxon>
        <taxon>Maleae</taxon>
        <taxon>Malus</taxon>
    </lineage>
</organism>
<dbReference type="Pfam" id="PF12624">
    <property type="entry name" value="VPS13_N"/>
    <property type="match status" value="2"/>
</dbReference>
<dbReference type="PANTHER" id="PTHR45523">
    <property type="entry name" value="TETRATRICOPEPTIDE REPEAT (TPR)-CONTAINING PROTEIN-RELATED"/>
    <property type="match status" value="1"/>
</dbReference>
<evidence type="ECO:0000313" key="3">
    <source>
        <dbReference type="EMBL" id="TQD75366.1"/>
    </source>
</evidence>
<keyword evidence="1" id="KW-0813">Transport</keyword>
<comment type="caution">
    <text evidence="3">The sequence shown here is derived from an EMBL/GenBank/DDBJ whole genome shotgun (WGS) entry which is preliminary data.</text>
</comment>
<sequence>MLEDQVANLLQRYLGDYVRGLNKEALKISVWRGDVELKNMQLKPEALNALELPVKVKAGFLGSVKLKVPWSKLGQDPVLVSLDRIFLLAEPETQVEGSSEDAVQEAKKNRIRNTSWLGSLISTIIGNLKLSISNIHIRYEDIESNPGHPFAAGITLESLSAKTVDSNGNETFVTGGALDCIQKSVQLDRLALYLDSDIAPWHVNKPWEDLLPSEWVQVFRFGTQYGKPADRLPKRHTYILEPVSGNAKYSKLPPNELADSGQPLHKAAVNLDDVTLCLPKDGYMDVLKLADNIAAFNQRLKYAHYRPHVSVKSDPRSWWKYAYRVVAEQMKKARMLAHKFVEQSLESDLASRKQKAKKPWWGWGSRSKKGESEPFSFSEEDWKQLSSIIGYKESDDNVSVISNDKVDALQTSLSICMKHNATKLIDESLECLAELSCEGLDCFIKLYPEAKIFDMKLGSYKLSTPSGLLAESASAYDSLVGTFCYRPFNKNVDWSLVAKASPCYVTYLKDAIGQIIKFFRSSTAVSQTIALETAAAVQMTINGVKRTAQQQVNRALKDHSRFLLDLDIAAPKIAIPTDFCPDNTHPTKLMLDLGNLVIVTKDSYDEDGSQEVLDLYLQFNLVLSDVSAFLVDGDYCWSQSPSKMSSGSANSNDVSLLPFIDKCGVNIKLQQIRLENPSYPSTRVAVRLPSLRFHFSPARYHRLMQIVKMFEQEDSEDSALLCPWNEADFEGWLSLLARKVPPESVGGADLVLAVCDAARANIKVVEDANALILQCDSDDSKKAWHSRLQGAVYRSSGSAPVTSLTETSSESEDSVTELNSNEDMVDISKMERAFITGVLDELKVCFSYSSQHDQNFMKVLLTEERRLFEFRAIGGQVELSVRASDMFVGTVLKSLEIEDLVSGHRMSQPCYLARSFTRNAETNLTSGATGNQSFDGSDVIPNGDEFSEAPENLVDPETLLLKSPRFTRIAGLLPGLQSTKDIELKDLLDSFVKAQVVIYDQNSPLYHNIDMQVSVTLATLSFFCRRPTILAIMEFVSAINIKDERCESFSDSSSAPIVKQDISRDDAVDGPQSVTINEPSVKGLLGKGKSRVVFNLTLNMARAQIILMNEDESKLAVLSQDNLVTDIKVFPSSFSIKAALGNLRISDESLPSSHMYFWACDMRNPGGSSFVELVFTSFSVDDEDYEGYEYSLYGQLSEVRIVYLNRFIQEVASYFMGLVPKNPNNPKGVVKLKDQVTNSEKLFTTSDFEGSPALKLDVSLRKPIILMPRKTDSPDYLKLDIVHITIRNTFKWFGGSRSEINAVHMEVLTVQVEDINLNVGTEADLGESIIQDVKGVSVVIQRSLRDLLHQVPSIEAVIKMEKLKAALSNREYQIISDCAQSNISETPHVIPPLNHESMISSVDVEEDITPQDPVGLESQNANEGAWVMMKVSLVIGLVELCLHTGVARDAPLATVQVVS</sequence>
<accession>A0A540KMB7</accession>
<feature type="domain" description="Chorein N-terminal" evidence="2">
    <location>
        <begin position="109"/>
        <end position="334"/>
    </location>
</feature>
<gene>
    <name evidence="3" type="ORF">C1H46_039097</name>
</gene>
<dbReference type="PANTHER" id="PTHR45523:SF3">
    <property type="entry name" value="VACUOLAR PROTEIN SORTING-ASSOCIATED PROTEIN 13A"/>
    <property type="match status" value="1"/>
</dbReference>
<dbReference type="EMBL" id="VIEB01001107">
    <property type="protein sequence ID" value="TQD75366.1"/>
    <property type="molecule type" value="Genomic_DNA"/>
</dbReference>
<evidence type="ECO:0000313" key="4">
    <source>
        <dbReference type="Proteomes" id="UP000315295"/>
    </source>
</evidence>
<dbReference type="InterPro" id="IPR026854">
    <property type="entry name" value="VPS13_N"/>
</dbReference>
<dbReference type="STRING" id="106549.A0A540KMB7"/>
<feature type="domain" description="Chorein N-terminal" evidence="2">
    <location>
        <begin position="1"/>
        <end position="99"/>
    </location>
</feature>